<keyword evidence="4" id="KW-1185">Reference proteome</keyword>
<sequence length="133" mass="14810">MTTSPPERVRVTGPPRRTTRHRARARDIDDQTMLGTVLMVSLLRTQLRLALMTLTPLVLIAVGLPLAFHLVPSFSDVSVLGMPIALLLLGILIYPLLFLLGWNHVRLAERHERDFAELVETVESPLASPTETP</sequence>
<dbReference type="EMBL" id="JACCAA010000001">
    <property type="protein sequence ID" value="NYG58988.1"/>
    <property type="molecule type" value="Genomic_DNA"/>
</dbReference>
<evidence type="ECO:0000256" key="1">
    <source>
        <dbReference type="SAM" id="MobiDB-lite"/>
    </source>
</evidence>
<dbReference type="RefSeq" id="WP_179502088.1">
    <property type="nucleotide sequence ID" value="NZ_JACCAA010000001.1"/>
</dbReference>
<feature type="transmembrane region" description="Helical" evidence="2">
    <location>
        <begin position="49"/>
        <end position="68"/>
    </location>
</feature>
<dbReference type="Proteomes" id="UP000540656">
    <property type="component" value="Unassembled WGS sequence"/>
</dbReference>
<dbReference type="AlphaFoldDB" id="A0A7Y9S2J4"/>
<evidence type="ECO:0000256" key="2">
    <source>
        <dbReference type="SAM" id="Phobius"/>
    </source>
</evidence>
<keyword evidence="2" id="KW-0472">Membrane</keyword>
<name>A0A7Y9S2J4_9ACTN</name>
<comment type="caution">
    <text evidence="3">The sequence shown here is derived from an EMBL/GenBank/DDBJ whole genome shotgun (WGS) entry which is preliminary data.</text>
</comment>
<feature type="region of interest" description="Disordered" evidence="1">
    <location>
        <begin position="1"/>
        <end position="23"/>
    </location>
</feature>
<evidence type="ECO:0000313" key="4">
    <source>
        <dbReference type="Proteomes" id="UP000540656"/>
    </source>
</evidence>
<keyword evidence="2" id="KW-1133">Transmembrane helix</keyword>
<proteinExistence type="predicted"/>
<gene>
    <name evidence="3" type="ORF">BJ980_001911</name>
</gene>
<keyword evidence="2" id="KW-0812">Transmembrane</keyword>
<accession>A0A7Y9S2J4</accession>
<organism evidence="3 4">
    <name type="scientific">Nocardioides daedukensis</name>
    <dbReference type="NCBI Taxonomy" id="634462"/>
    <lineage>
        <taxon>Bacteria</taxon>
        <taxon>Bacillati</taxon>
        <taxon>Actinomycetota</taxon>
        <taxon>Actinomycetes</taxon>
        <taxon>Propionibacteriales</taxon>
        <taxon>Nocardioidaceae</taxon>
        <taxon>Nocardioides</taxon>
    </lineage>
</organism>
<evidence type="ECO:0008006" key="5">
    <source>
        <dbReference type="Google" id="ProtNLM"/>
    </source>
</evidence>
<feature type="transmembrane region" description="Helical" evidence="2">
    <location>
        <begin position="80"/>
        <end position="102"/>
    </location>
</feature>
<protein>
    <recommendedName>
        <fullName evidence="5">DUF485 domain-containing protein</fullName>
    </recommendedName>
</protein>
<evidence type="ECO:0000313" key="3">
    <source>
        <dbReference type="EMBL" id="NYG58988.1"/>
    </source>
</evidence>
<reference evidence="3 4" key="1">
    <citation type="submission" date="2020-07" db="EMBL/GenBank/DDBJ databases">
        <title>Sequencing the genomes of 1000 actinobacteria strains.</title>
        <authorList>
            <person name="Klenk H.-P."/>
        </authorList>
    </citation>
    <scope>NUCLEOTIDE SEQUENCE [LARGE SCALE GENOMIC DNA]</scope>
    <source>
        <strain evidence="3 4">DSM 23819</strain>
    </source>
</reference>